<evidence type="ECO:0000313" key="2">
    <source>
        <dbReference type="EMBL" id="ANV81200.1"/>
    </source>
</evidence>
<dbReference type="InterPro" id="IPR036390">
    <property type="entry name" value="WH_DNA-bd_sf"/>
</dbReference>
<dbReference type="InterPro" id="IPR001845">
    <property type="entry name" value="HTH_ArsR_DNA-bd_dom"/>
</dbReference>
<protein>
    <recommendedName>
        <fullName evidence="1">HTH arsR-type domain-containing protein</fullName>
    </recommendedName>
</protein>
<dbReference type="InterPro" id="IPR056504">
    <property type="entry name" value="HTH_HVO_0163_N"/>
</dbReference>
<organism evidence="2">
    <name type="scientific">uncultured Poseidoniia archaeon</name>
    <dbReference type="NCBI Taxonomy" id="1697135"/>
    <lineage>
        <taxon>Archaea</taxon>
        <taxon>Methanobacteriati</taxon>
        <taxon>Thermoplasmatota</taxon>
        <taxon>Candidatus Poseidoniia</taxon>
        <taxon>environmental samples</taxon>
    </lineage>
</organism>
<reference evidence="2" key="1">
    <citation type="submission" date="2014-11" db="EMBL/GenBank/DDBJ databases">
        <authorList>
            <person name="Zhu J."/>
            <person name="Qi W."/>
            <person name="Song R."/>
        </authorList>
    </citation>
    <scope>NUCLEOTIDE SEQUENCE</scope>
</reference>
<evidence type="ECO:0000259" key="1">
    <source>
        <dbReference type="SMART" id="SM00418"/>
    </source>
</evidence>
<dbReference type="SUPFAM" id="SSF46785">
    <property type="entry name" value="Winged helix' DNA-binding domain"/>
    <property type="match status" value="2"/>
</dbReference>
<dbReference type="InterPro" id="IPR038144">
    <property type="entry name" value="IPI"/>
</dbReference>
<dbReference type="GO" id="GO:0003700">
    <property type="term" value="F:DNA-binding transcription factor activity"/>
    <property type="evidence" value="ECO:0007669"/>
    <property type="project" value="InterPro"/>
</dbReference>
<dbReference type="PANTHER" id="PTHR36216">
    <property type="entry name" value="TRANSCRIPTIONAL REGULATOR, TRMB"/>
    <property type="match status" value="1"/>
</dbReference>
<proteinExistence type="predicted"/>
<feature type="domain" description="HTH arsR-type" evidence="1">
    <location>
        <begin position="786"/>
        <end position="855"/>
    </location>
</feature>
<dbReference type="Gene3D" id="2.60.40.2360">
    <property type="entry name" value="Intracellular proteinase inhibitor BsuPI"/>
    <property type="match status" value="1"/>
</dbReference>
<dbReference type="Pfam" id="PF01022">
    <property type="entry name" value="HTH_5"/>
    <property type="match status" value="1"/>
</dbReference>
<feature type="domain" description="HTH arsR-type" evidence="1">
    <location>
        <begin position="701"/>
        <end position="768"/>
    </location>
</feature>
<name>A0A1B1TFZ4_9ARCH</name>
<dbReference type="EMBL" id="KP211927">
    <property type="protein sequence ID" value="ANV81200.1"/>
    <property type="molecule type" value="Genomic_DNA"/>
</dbReference>
<dbReference type="InterPro" id="IPR011991">
    <property type="entry name" value="ArsR-like_HTH"/>
</dbReference>
<sequence length="859" mass="97551">MAESSRVLIGLVCGLFILSAIPQTSAQEEIDSDQLILGFDNQFEDWYVVGDRLEINPILTNLGDQLSISNDPSCGTYVIINNIEMDSIFDNSENCRNQDQQLIIQQMETIEFQNWQWDFTDSSGEIVPSGQYTVNLMHSKTEIVSSEEIYFQQNVSFDENLELVLDIASLGNSEESDGHYLVGVTLSNPTNNEIMLPYEESCRLIYSFNGEEKMLDSCFGENMKLNSWENSYIDGIFIERGSLLEGDNILSATTPGGDLVKEIIIENNDPIDDDYEQLDGQILVTTSKNIGMESDHISFLSYSINLENIDEQLVELDFPNTCKFQMYIIDDLSRVIYDNTEQQTCQDLSTSHAIESGEILTFDLPEWYLEDENKCYIDSGTYTFILEIQQFSITEVEKFEYSEAYRNPECSEDFISFESEYVVSNDEILSSITLSSNNPIVKINENCIVSMSIVPVDETIQFGDSSASYCNYQSGNYFQMPVLDNGVIQSLEFQSTISIPQLMDRESIEITLITEHYLGDEGLKSHTFTYDYNYVKEVFINQKWQLEGLWTNIGTGQTECWMVSNEDESYLLVSSNDLPSWTPQNNWKGDYLVSESSSTNEICQAQFDLIGIEVHSVFSEEKIVLEGQVIVEENEQVQSEGVTTEEVAQAAIVIVTTTSMFAILGLFVVNTESLRIPTTAAGLWLLGLIGKTQETTDGRFQRGRLMGYLTANPGCHFRALMAALGMSNGQITHHLRLLEQQELIWRLRDGRLVRYYPLNNSLYPGMNPDQLPIPPLSPDPNSLQGKILSLLDDEHQYGKFPTQAELAIKLEKSQQLISHHLRTLQKFGLVEKRKMGIKNRYKLTKEALFLLETDLEFKE</sequence>
<dbReference type="Gene3D" id="1.10.10.10">
    <property type="entry name" value="Winged helix-like DNA-binding domain superfamily/Winged helix DNA-binding domain"/>
    <property type="match status" value="2"/>
</dbReference>
<accession>A0A1B1TFZ4</accession>
<dbReference type="PANTHER" id="PTHR36216:SF1">
    <property type="entry name" value="HTH ARSR-TYPE DOMAIN-CONTAINING PROTEIN"/>
    <property type="match status" value="1"/>
</dbReference>
<reference evidence="2" key="2">
    <citation type="journal article" date="2015" name="ISME J.">
        <title>A new class of marine Euryarchaeota group II from the Mediterranean deep chlorophyll maximum.</title>
        <authorList>
            <person name="Martin-Cuadrado A.B."/>
            <person name="Garcia-Heredia I."/>
            <person name="Molto A.G."/>
            <person name="Lopez-Ubeda R."/>
            <person name="Kimes N."/>
            <person name="Lopez-Garcia P."/>
            <person name="Moreira D."/>
            <person name="Rodriguez-Valera F."/>
        </authorList>
    </citation>
    <scope>NUCLEOTIDE SEQUENCE</scope>
</reference>
<dbReference type="SMART" id="SM00418">
    <property type="entry name" value="HTH_ARSR"/>
    <property type="match status" value="2"/>
</dbReference>
<dbReference type="AlphaFoldDB" id="A0A1B1TFZ4"/>
<dbReference type="InterPro" id="IPR036388">
    <property type="entry name" value="WH-like_DNA-bd_sf"/>
</dbReference>
<dbReference type="Pfam" id="PF24266">
    <property type="entry name" value="HTH_HVO_0163_N"/>
    <property type="match status" value="1"/>
</dbReference>
<dbReference type="CDD" id="cd00090">
    <property type="entry name" value="HTH_ARSR"/>
    <property type="match status" value="2"/>
</dbReference>